<protein>
    <submittedName>
        <fullName evidence="1">DUF2093 domain-containing protein</fullName>
    </submittedName>
</protein>
<name>A0A975FWV0_9CAUL</name>
<dbReference type="InterPro" id="IPR018661">
    <property type="entry name" value="DUF2093"/>
</dbReference>
<reference evidence="1" key="1">
    <citation type="submission" date="2021-04" db="EMBL/GenBank/DDBJ databases">
        <title>The complete genome sequence of Caulobacter sp. S6.</title>
        <authorList>
            <person name="Tang Y."/>
            <person name="Ouyang W."/>
            <person name="Liu Q."/>
            <person name="Huang B."/>
            <person name="Guo Z."/>
            <person name="Lei P."/>
        </authorList>
    </citation>
    <scope>NUCLEOTIDE SEQUENCE</scope>
    <source>
        <strain evidence="1">S6</strain>
    </source>
</reference>
<proteinExistence type="predicted"/>
<keyword evidence="2" id="KW-1185">Reference proteome</keyword>
<dbReference type="KEGG" id="caul:KCG34_14950"/>
<dbReference type="EMBL" id="CP073078">
    <property type="protein sequence ID" value="QUD86392.1"/>
    <property type="molecule type" value="Genomic_DNA"/>
</dbReference>
<dbReference type="Pfam" id="PF09866">
    <property type="entry name" value="DUF2093"/>
    <property type="match status" value="1"/>
</dbReference>
<accession>A0A975FWV0</accession>
<sequence>MNAYDRDLGGSDLAVLHYGDGEYAVIKAGRYVVCAVSGAKIPLDALRYWNPEAQEAYAGPEQALARWRELHPAEKG</sequence>
<evidence type="ECO:0000313" key="2">
    <source>
        <dbReference type="Proteomes" id="UP000676409"/>
    </source>
</evidence>
<organism evidence="1 2">
    <name type="scientific">Phenylobacterium montanum</name>
    <dbReference type="NCBI Taxonomy" id="2823693"/>
    <lineage>
        <taxon>Bacteria</taxon>
        <taxon>Pseudomonadati</taxon>
        <taxon>Pseudomonadota</taxon>
        <taxon>Alphaproteobacteria</taxon>
        <taxon>Caulobacterales</taxon>
        <taxon>Caulobacteraceae</taxon>
        <taxon>Phenylobacterium</taxon>
    </lineage>
</organism>
<evidence type="ECO:0000313" key="1">
    <source>
        <dbReference type="EMBL" id="QUD86392.1"/>
    </source>
</evidence>
<gene>
    <name evidence="1" type="ORF">KCG34_14950</name>
</gene>
<dbReference type="RefSeq" id="WP_211936444.1">
    <property type="nucleotide sequence ID" value="NZ_CP073078.1"/>
</dbReference>
<dbReference type="Proteomes" id="UP000676409">
    <property type="component" value="Chromosome"/>
</dbReference>
<dbReference type="AlphaFoldDB" id="A0A975FWV0"/>